<evidence type="ECO:0000313" key="1">
    <source>
        <dbReference type="EMBL" id="KAL2041486.1"/>
    </source>
</evidence>
<gene>
    <name evidence="1" type="ORF">N7G274_005868</name>
</gene>
<dbReference type="Proteomes" id="UP001590950">
    <property type="component" value="Unassembled WGS sequence"/>
</dbReference>
<name>A0ABR4A7W2_9LECA</name>
<accession>A0ABR4A7W2</accession>
<organism evidence="1 2">
    <name type="scientific">Stereocaulon virgatum</name>
    <dbReference type="NCBI Taxonomy" id="373712"/>
    <lineage>
        <taxon>Eukaryota</taxon>
        <taxon>Fungi</taxon>
        <taxon>Dikarya</taxon>
        <taxon>Ascomycota</taxon>
        <taxon>Pezizomycotina</taxon>
        <taxon>Lecanoromycetes</taxon>
        <taxon>OSLEUM clade</taxon>
        <taxon>Lecanoromycetidae</taxon>
        <taxon>Lecanorales</taxon>
        <taxon>Lecanorineae</taxon>
        <taxon>Stereocaulaceae</taxon>
        <taxon>Stereocaulon</taxon>
    </lineage>
</organism>
<reference evidence="1 2" key="1">
    <citation type="submission" date="2024-09" db="EMBL/GenBank/DDBJ databases">
        <title>Rethinking Asexuality: The Enigmatic Case of Functional Sexual Genes in Lepraria (Stereocaulaceae).</title>
        <authorList>
            <person name="Doellman M."/>
            <person name="Sun Y."/>
            <person name="Barcenas-Pena A."/>
            <person name="Lumbsch H.T."/>
            <person name="Grewe F."/>
        </authorList>
    </citation>
    <scope>NUCLEOTIDE SEQUENCE [LARGE SCALE GENOMIC DNA]</scope>
    <source>
        <strain evidence="1 2">Mercado 3170</strain>
    </source>
</reference>
<keyword evidence="2" id="KW-1185">Reference proteome</keyword>
<proteinExistence type="predicted"/>
<comment type="caution">
    <text evidence="1">The sequence shown here is derived from an EMBL/GenBank/DDBJ whole genome shotgun (WGS) entry which is preliminary data.</text>
</comment>
<evidence type="ECO:0000313" key="2">
    <source>
        <dbReference type="Proteomes" id="UP001590950"/>
    </source>
</evidence>
<dbReference type="EMBL" id="JBEFKJ010000017">
    <property type="protein sequence ID" value="KAL2041486.1"/>
    <property type="molecule type" value="Genomic_DNA"/>
</dbReference>
<sequence>MNTSTVCDSKVASFTVLHHNCQMVGFSNATFRTFWLRKRIGLPLERSERTAVRYQNLSFQYSPGYSCPLRSKQSTWLQNDASRQARAHTVFNPMNQITHSPD</sequence>
<protein>
    <submittedName>
        <fullName evidence="1">Uncharacterized protein</fullName>
    </submittedName>
</protein>